<dbReference type="EMBL" id="LGRX02009067">
    <property type="protein sequence ID" value="KAK3272267.1"/>
    <property type="molecule type" value="Genomic_DNA"/>
</dbReference>
<evidence type="ECO:0000256" key="1">
    <source>
        <dbReference type="ARBA" id="ARBA00005964"/>
    </source>
</evidence>
<reference evidence="5 6" key="1">
    <citation type="journal article" date="2015" name="Genome Biol. Evol.">
        <title>Comparative Genomics of a Bacterivorous Green Alga Reveals Evolutionary Causalities and Consequences of Phago-Mixotrophic Mode of Nutrition.</title>
        <authorList>
            <person name="Burns J.A."/>
            <person name="Paasch A."/>
            <person name="Narechania A."/>
            <person name="Kim E."/>
        </authorList>
    </citation>
    <scope>NUCLEOTIDE SEQUENCE [LARGE SCALE GENOMIC DNA]</scope>
    <source>
        <strain evidence="5 6">PLY_AMNH</strain>
    </source>
</reference>
<dbReference type="Gene3D" id="3.40.50.1820">
    <property type="entry name" value="alpha/beta hydrolase"/>
    <property type="match status" value="1"/>
</dbReference>
<proteinExistence type="inferred from homology"/>
<gene>
    <name evidence="5" type="ORF">CYMTET_19426</name>
</gene>
<feature type="chain" id="PRO_5041770843" description="Carboxylic ester hydrolase" evidence="3">
    <location>
        <begin position="22"/>
        <end position="556"/>
    </location>
</feature>
<dbReference type="Pfam" id="PF00135">
    <property type="entry name" value="COesterase"/>
    <property type="match status" value="1"/>
</dbReference>
<dbReference type="SUPFAM" id="SSF53474">
    <property type="entry name" value="alpha/beta-Hydrolases"/>
    <property type="match status" value="1"/>
</dbReference>
<feature type="domain" description="Carboxylesterase type B" evidence="4">
    <location>
        <begin position="22"/>
        <end position="525"/>
    </location>
</feature>
<dbReference type="EC" id="3.1.1.-" evidence="3"/>
<evidence type="ECO:0000256" key="3">
    <source>
        <dbReference type="RuleBase" id="RU361235"/>
    </source>
</evidence>
<dbReference type="AlphaFoldDB" id="A0AAE0L572"/>
<organism evidence="5 6">
    <name type="scientific">Cymbomonas tetramitiformis</name>
    <dbReference type="NCBI Taxonomy" id="36881"/>
    <lineage>
        <taxon>Eukaryota</taxon>
        <taxon>Viridiplantae</taxon>
        <taxon>Chlorophyta</taxon>
        <taxon>Pyramimonadophyceae</taxon>
        <taxon>Pyramimonadales</taxon>
        <taxon>Pyramimonadaceae</taxon>
        <taxon>Cymbomonas</taxon>
    </lineage>
</organism>
<dbReference type="InterPro" id="IPR050309">
    <property type="entry name" value="Type-B_Carboxylest/Lipase"/>
</dbReference>
<dbReference type="GO" id="GO:0016787">
    <property type="term" value="F:hydrolase activity"/>
    <property type="evidence" value="ECO:0007669"/>
    <property type="project" value="UniProtKB-KW"/>
</dbReference>
<keyword evidence="6" id="KW-1185">Reference proteome</keyword>
<feature type="signal peptide" evidence="3">
    <location>
        <begin position="1"/>
        <end position="21"/>
    </location>
</feature>
<evidence type="ECO:0000259" key="4">
    <source>
        <dbReference type="Pfam" id="PF00135"/>
    </source>
</evidence>
<evidence type="ECO:0000313" key="6">
    <source>
        <dbReference type="Proteomes" id="UP001190700"/>
    </source>
</evidence>
<comment type="similarity">
    <text evidence="1 3">Belongs to the type-B carboxylesterase/lipase family.</text>
</comment>
<keyword evidence="3" id="KW-0732">Signal</keyword>
<name>A0AAE0L572_9CHLO</name>
<dbReference type="PANTHER" id="PTHR11559">
    <property type="entry name" value="CARBOXYLESTERASE"/>
    <property type="match status" value="1"/>
</dbReference>
<dbReference type="InterPro" id="IPR019826">
    <property type="entry name" value="Carboxylesterase_B_AS"/>
</dbReference>
<protein>
    <recommendedName>
        <fullName evidence="3">Carboxylic ester hydrolase</fullName>
        <ecNumber evidence="3">3.1.1.-</ecNumber>
    </recommendedName>
</protein>
<accession>A0AAE0L572</accession>
<evidence type="ECO:0000256" key="2">
    <source>
        <dbReference type="ARBA" id="ARBA00022801"/>
    </source>
</evidence>
<dbReference type="InterPro" id="IPR029058">
    <property type="entry name" value="AB_hydrolase_fold"/>
</dbReference>
<comment type="caution">
    <text evidence="5">The sequence shown here is derived from an EMBL/GenBank/DDBJ whole genome shotgun (WGS) entry which is preliminary data.</text>
</comment>
<dbReference type="InterPro" id="IPR002018">
    <property type="entry name" value="CarbesteraseB"/>
</dbReference>
<dbReference type="Proteomes" id="UP001190700">
    <property type="component" value="Unassembled WGS sequence"/>
</dbReference>
<evidence type="ECO:0000313" key="5">
    <source>
        <dbReference type="EMBL" id="KAK3272267.1"/>
    </source>
</evidence>
<keyword evidence="2 3" id="KW-0378">Hydrolase</keyword>
<dbReference type="PROSITE" id="PS00122">
    <property type="entry name" value="CARBOXYLESTERASE_B_1"/>
    <property type="match status" value="1"/>
</dbReference>
<sequence>MLLYTVVTVYLVASTQLAANAVIVETEGGPVRGNVGDYCASFFGIPYAAPPVAENRWRPPQPASPWREVLNTTTDNKPKCLQLPDAGALNIPEGWVEGLEELLLHEGSDFMDEDCLFIDVQTPTVTTESKLPVLVYVHGGTNLAGSGSGKDAASICERQVVFVSMNYRLGVLGVLGLPELRRESGTTGNYGLQDQRAALAWVQRNIARFGGDPSRVTIAGESSGAMAVAAHYALPRSAPLFSQGIIMSGNDDSLTLQEAYAVGSRYAAHMGCQRGLGRLACLRLHPARMLVNSQTSSYNQSMRSLQVPVVDGYELPLGSLLRERYTTPGALTPKRLLAGTNLNDSSLFLGPTLIEVLEFGRVSERELKEAITRFLPHSTEDNRSAVLRMYAPWRYGGSAQQALYDLSTDGYFTCPTRRILRAAREVGAFQYVFMPSLSQPAAAFGLPSWLNPVVEVLAPWLGSFHGANEVLFWNANATASALSPAERALGTRMNDLWSQFVHGRDPWPSSGGGSNPFLALNDGQDRVGESWHAKQCALLEQFRFFWNPPTLTGLPS</sequence>